<keyword evidence="2" id="KW-1185">Reference proteome</keyword>
<comment type="caution">
    <text evidence="1">The sequence shown here is derived from an EMBL/GenBank/DDBJ whole genome shotgun (WGS) entry which is preliminary data.</text>
</comment>
<organism evidence="1 2">
    <name type="scientific">Coniochaeta hoffmannii</name>
    <dbReference type="NCBI Taxonomy" id="91930"/>
    <lineage>
        <taxon>Eukaryota</taxon>
        <taxon>Fungi</taxon>
        <taxon>Dikarya</taxon>
        <taxon>Ascomycota</taxon>
        <taxon>Pezizomycotina</taxon>
        <taxon>Sordariomycetes</taxon>
        <taxon>Sordariomycetidae</taxon>
        <taxon>Coniochaetales</taxon>
        <taxon>Coniochaetaceae</taxon>
        <taxon>Coniochaeta</taxon>
    </lineage>
</organism>
<dbReference type="AlphaFoldDB" id="A0AA38VUM2"/>
<dbReference type="EMBL" id="JANBVN010000061">
    <property type="protein sequence ID" value="KAJ9151606.1"/>
    <property type="molecule type" value="Genomic_DNA"/>
</dbReference>
<protein>
    <submittedName>
        <fullName evidence="1">Uncharacterized protein</fullName>
    </submittedName>
</protein>
<gene>
    <name evidence="1" type="ORF">NKR19_g4769</name>
</gene>
<sequence length="108" mass="12286">MYDRLAPVQGAVIPTFHGVVEVPRDDLRRMLVAALRPIYERGVSPSDANLLDCHVIDGQRVVIVDHEQDVDLDDDLKDRIDEVVEGMADSIMRRHWHVHKPQEPGDTL</sequence>
<accession>A0AA38VUM2</accession>
<dbReference type="Proteomes" id="UP001174691">
    <property type="component" value="Unassembled WGS sequence"/>
</dbReference>
<proteinExistence type="predicted"/>
<reference evidence="1" key="1">
    <citation type="submission" date="2022-07" db="EMBL/GenBank/DDBJ databases">
        <title>Fungi with potential for degradation of polypropylene.</title>
        <authorList>
            <person name="Gostincar C."/>
        </authorList>
    </citation>
    <scope>NUCLEOTIDE SEQUENCE</scope>
    <source>
        <strain evidence="1">EXF-13287</strain>
    </source>
</reference>
<evidence type="ECO:0000313" key="2">
    <source>
        <dbReference type="Proteomes" id="UP001174691"/>
    </source>
</evidence>
<name>A0AA38VUM2_9PEZI</name>
<evidence type="ECO:0000313" key="1">
    <source>
        <dbReference type="EMBL" id="KAJ9151606.1"/>
    </source>
</evidence>